<reference evidence="1 2" key="1">
    <citation type="submission" date="2023-03" db="EMBL/GenBank/DDBJ databases">
        <title>MT1 and MT2 Draft Genomes of Novel Species.</title>
        <authorList>
            <person name="Venkateswaran K."/>
        </authorList>
    </citation>
    <scope>NUCLEOTIDE SEQUENCE [LARGE SCALE GENOMIC DNA]</scope>
    <source>
        <strain evidence="1 2">IF8SW-P5</strain>
    </source>
</reference>
<name>A0ABW9GHA8_9MICO</name>
<dbReference type="EMBL" id="JAROCE010000002">
    <property type="protein sequence ID" value="MFM2720541.1"/>
    <property type="molecule type" value="Genomic_DNA"/>
</dbReference>
<dbReference type="Proteomes" id="UP001630303">
    <property type="component" value="Unassembled WGS sequence"/>
</dbReference>
<evidence type="ECO:0000313" key="1">
    <source>
        <dbReference type="EMBL" id="MFM2720541.1"/>
    </source>
</evidence>
<gene>
    <name evidence="1" type="ORF">P5G46_08490</name>
</gene>
<protein>
    <recommendedName>
        <fullName evidence="3">Protein kinase domain-containing protein</fullName>
    </recommendedName>
</protein>
<accession>A0ABW9GHA8</accession>
<comment type="caution">
    <text evidence="1">The sequence shown here is derived from an EMBL/GenBank/DDBJ whole genome shotgun (WGS) entry which is preliminary data.</text>
</comment>
<proteinExistence type="predicted"/>
<dbReference type="Gene3D" id="1.10.510.10">
    <property type="entry name" value="Transferase(Phosphotransferase) domain 1"/>
    <property type="match status" value="1"/>
</dbReference>
<keyword evidence="2" id="KW-1185">Reference proteome</keyword>
<dbReference type="SUPFAM" id="SSF56112">
    <property type="entry name" value="Protein kinase-like (PK-like)"/>
    <property type="match status" value="1"/>
</dbReference>
<dbReference type="InterPro" id="IPR011009">
    <property type="entry name" value="Kinase-like_dom_sf"/>
</dbReference>
<organism evidence="1 2">
    <name type="scientific">Microbacterium mcarthurae</name>
    <dbReference type="NCBI Taxonomy" id="3035918"/>
    <lineage>
        <taxon>Bacteria</taxon>
        <taxon>Bacillati</taxon>
        <taxon>Actinomycetota</taxon>
        <taxon>Actinomycetes</taxon>
        <taxon>Micrococcales</taxon>
        <taxon>Microbacteriaceae</taxon>
        <taxon>Microbacterium</taxon>
    </lineage>
</organism>
<dbReference type="RefSeq" id="WP_408905466.1">
    <property type="nucleotide sequence ID" value="NZ_JAROCE010000002.1"/>
</dbReference>
<sequence length="279" mass="30540">MIRLRKAAAVQVDDLGLLPMDPTAAASGFEGSVVPCAEVFFLAKMYTRPRSGAEAAAIQRLIDLKEYELSPADRELAARSFSWPAHRIIDGQGDTVGVLIPRAEPRFSFPFQGGWHLLEGQHVARATSVAGTFTAEQRLRFALDLATAWDVLDRHGLVYTDANSRNILFATSGDPSTYFLDCDGVRHHDDPTLEFRTQPNWSDPHVTGASIQNDRYLLAVWVLRILSAQMVRPQPTPTDAETLPAMTRRAKVRRLVAHGLGPAGSRPAPADYVAALGGE</sequence>
<evidence type="ECO:0000313" key="2">
    <source>
        <dbReference type="Proteomes" id="UP001630303"/>
    </source>
</evidence>
<evidence type="ECO:0008006" key="3">
    <source>
        <dbReference type="Google" id="ProtNLM"/>
    </source>
</evidence>